<feature type="compositionally biased region" description="Low complexity" evidence="1">
    <location>
        <begin position="1"/>
        <end position="11"/>
    </location>
</feature>
<protein>
    <submittedName>
        <fullName evidence="2">Uncharacterized protein</fullName>
    </submittedName>
</protein>
<organism evidence="2 3">
    <name type="scientific">Enhygromyxa salina</name>
    <dbReference type="NCBI Taxonomy" id="215803"/>
    <lineage>
        <taxon>Bacteria</taxon>
        <taxon>Pseudomonadati</taxon>
        <taxon>Myxococcota</taxon>
        <taxon>Polyangia</taxon>
        <taxon>Nannocystales</taxon>
        <taxon>Nannocystaceae</taxon>
        <taxon>Enhygromyxa</taxon>
    </lineage>
</organism>
<keyword evidence="3" id="KW-1185">Reference proteome</keyword>
<evidence type="ECO:0000313" key="3">
    <source>
        <dbReference type="Proteomes" id="UP000237968"/>
    </source>
</evidence>
<feature type="region of interest" description="Disordered" evidence="1">
    <location>
        <begin position="1"/>
        <end position="107"/>
    </location>
</feature>
<name>A0A2S9YJT8_9BACT</name>
<sequence>MGGYNSQQYGQCNGGGGDGSVHWRWDSHPDGHGAPDDLPGDVVSPGRCGDILGSFTDGSPRSRRARGVSTPRGVDTPGSTALGGSLRRRDPRPRHNFADSAMAPPSQ</sequence>
<dbReference type="OrthoDB" id="10020380at2"/>
<feature type="compositionally biased region" description="Basic and acidic residues" evidence="1">
    <location>
        <begin position="21"/>
        <end position="35"/>
    </location>
</feature>
<reference evidence="2 3" key="1">
    <citation type="submission" date="2018-03" db="EMBL/GenBank/DDBJ databases">
        <title>Draft Genome Sequences of the Obligatory Marine Myxobacteria Enhygromyxa salina SWB005.</title>
        <authorList>
            <person name="Poehlein A."/>
            <person name="Moghaddam J.A."/>
            <person name="Harms H."/>
            <person name="Alanjari M."/>
            <person name="Koenig G.M."/>
            <person name="Daniel R."/>
            <person name="Schaeberle T.F."/>
        </authorList>
    </citation>
    <scope>NUCLEOTIDE SEQUENCE [LARGE SCALE GENOMIC DNA]</scope>
    <source>
        <strain evidence="2 3">SWB005</strain>
    </source>
</reference>
<dbReference type="Proteomes" id="UP000237968">
    <property type="component" value="Unassembled WGS sequence"/>
</dbReference>
<accession>A0A2S9YJT8</accession>
<comment type="caution">
    <text evidence="2">The sequence shown here is derived from an EMBL/GenBank/DDBJ whole genome shotgun (WGS) entry which is preliminary data.</text>
</comment>
<dbReference type="AlphaFoldDB" id="A0A2S9YJT8"/>
<evidence type="ECO:0000313" key="2">
    <source>
        <dbReference type="EMBL" id="PRQ05373.1"/>
    </source>
</evidence>
<evidence type="ECO:0000256" key="1">
    <source>
        <dbReference type="SAM" id="MobiDB-lite"/>
    </source>
</evidence>
<dbReference type="EMBL" id="PVNK01000015">
    <property type="protein sequence ID" value="PRQ05373.1"/>
    <property type="molecule type" value="Genomic_DNA"/>
</dbReference>
<dbReference type="RefSeq" id="WP_146155214.1">
    <property type="nucleotide sequence ID" value="NZ_PVNK01000015.1"/>
</dbReference>
<proteinExistence type="predicted"/>
<gene>
    <name evidence="2" type="ORF">ENSA5_03630</name>
</gene>